<feature type="transmembrane region" description="Helical" evidence="4">
    <location>
        <begin position="655"/>
        <end position="678"/>
    </location>
</feature>
<keyword evidence="4" id="KW-0472">Membrane</keyword>
<name>A0A2P2GVU3_STREW</name>
<dbReference type="InterPro" id="IPR011047">
    <property type="entry name" value="Quinoprotein_ADH-like_sf"/>
</dbReference>
<keyword evidence="1 3" id="KW-0853">WD repeat</keyword>
<dbReference type="SUPFAM" id="SSF50998">
    <property type="entry name" value="Quinoprotein alcohol dehydrogenase-like"/>
    <property type="match status" value="1"/>
</dbReference>
<evidence type="ECO:0000313" key="6">
    <source>
        <dbReference type="EMBL" id="KKZ75610.1"/>
    </source>
</evidence>
<dbReference type="OrthoDB" id="134501at2"/>
<dbReference type="InterPro" id="IPR009003">
    <property type="entry name" value="Peptidase_S1_PA"/>
</dbReference>
<evidence type="ECO:0000259" key="5">
    <source>
        <dbReference type="Pfam" id="PF20703"/>
    </source>
</evidence>
<evidence type="ECO:0000256" key="1">
    <source>
        <dbReference type="ARBA" id="ARBA00022574"/>
    </source>
</evidence>
<keyword evidence="7" id="KW-1185">Reference proteome</keyword>
<keyword evidence="4" id="KW-1133">Transmembrane helix</keyword>
<dbReference type="InterPro" id="IPR015943">
    <property type="entry name" value="WD40/YVTN_repeat-like_dom_sf"/>
</dbReference>
<proteinExistence type="predicted"/>
<dbReference type="SMART" id="SM00320">
    <property type="entry name" value="WD40"/>
    <property type="match status" value="3"/>
</dbReference>
<evidence type="ECO:0000256" key="4">
    <source>
        <dbReference type="SAM" id="Phobius"/>
    </source>
</evidence>
<protein>
    <recommendedName>
        <fullName evidence="5">Novel STAND NTPase 1 domain-containing protein</fullName>
    </recommendedName>
</protein>
<dbReference type="SUPFAM" id="SSF52540">
    <property type="entry name" value="P-loop containing nucleoside triphosphate hydrolases"/>
    <property type="match status" value="1"/>
</dbReference>
<dbReference type="PROSITE" id="PS50082">
    <property type="entry name" value="WD_REPEATS_2"/>
    <property type="match status" value="1"/>
</dbReference>
<dbReference type="Pfam" id="PF20703">
    <property type="entry name" value="nSTAND1"/>
    <property type="match status" value="1"/>
</dbReference>
<feature type="repeat" description="WD" evidence="3">
    <location>
        <begin position="1281"/>
        <end position="1322"/>
    </location>
</feature>
<dbReference type="InterPro" id="IPR027417">
    <property type="entry name" value="P-loop_NTPase"/>
</dbReference>
<keyword evidence="4" id="KW-0812">Transmembrane</keyword>
<dbReference type="EMBL" id="LAQS01000002">
    <property type="protein sequence ID" value="KKZ75610.1"/>
    <property type="molecule type" value="Genomic_DNA"/>
</dbReference>
<evidence type="ECO:0000256" key="2">
    <source>
        <dbReference type="ARBA" id="ARBA00022737"/>
    </source>
</evidence>
<gene>
    <name evidence="6" type="ORF">VO63_01950</name>
</gene>
<dbReference type="InterPro" id="IPR001680">
    <property type="entry name" value="WD40_rpt"/>
</dbReference>
<dbReference type="PROSITE" id="PS00678">
    <property type="entry name" value="WD_REPEATS_1"/>
    <property type="match status" value="1"/>
</dbReference>
<evidence type="ECO:0000313" key="7">
    <source>
        <dbReference type="Proteomes" id="UP000265325"/>
    </source>
</evidence>
<comment type="caution">
    <text evidence="6">The sequence shown here is derived from an EMBL/GenBank/DDBJ whole genome shotgun (WGS) entry which is preliminary data.</text>
</comment>
<dbReference type="InterPro" id="IPR049052">
    <property type="entry name" value="nSTAND1"/>
</dbReference>
<reference evidence="6 7" key="1">
    <citation type="submission" date="2015-05" db="EMBL/GenBank/DDBJ databases">
        <title>Draft Genome assembly of Streptomyces showdoensis.</title>
        <authorList>
            <person name="Thapa K.K."/>
            <person name="Metsa-Ketela M."/>
        </authorList>
    </citation>
    <scope>NUCLEOTIDE SEQUENCE [LARGE SCALE GENOMIC DNA]</scope>
    <source>
        <strain evidence="6 7">ATCC 15227</strain>
    </source>
</reference>
<dbReference type="Gene3D" id="3.40.50.300">
    <property type="entry name" value="P-loop containing nucleotide triphosphate hydrolases"/>
    <property type="match status" value="1"/>
</dbReference>
<accession>A0A2P2GVU3</accession>
<dbReference type="Pfam" id="PF13365">
    <property type="entry name" value="Trypsin_2"/>
    <property type="match status" value="1"/>
</dbReference>
<dbReference type="InterPro" id="IPR019775">
    <property type="entry name" value="WD40_repeat_CS"/>
</dbReference>
<dbReference type="Proteomes" id="UP000265325">
    <property type="component" value="Unassembled WGS sequence"/>
</dbReference>
<dbReference type="PANTHER" id="PTHR19879:SF9">
    <property type="entry name" value="TRANSCRIPTION INITIATION FACTOR TFIID SUBUNIT 5"/>
    <property type="match status" value="1"/>
</dbReference>
<dbReference type="Gene3D" id="2.40.10.120">
    <property type="match status" value="1"/>
</dbReference>
<keyword evidence="2" id="KW-0677">Repeat</keyword>
<dbReference type="SUPFAM" id="SSF50494">
    <property type="entry name" value="Trypsin-like serine proteases"/>
    <property type="match status" value="1"/>
</dbReference>
<dbReference type="Gene3D" id="2.130.10.10">
    <property type="entry name" value="YVTN repeat-like/Quinoprotein amine dehydrogenase"/>
    <property type="match status" value="2"/>
</dbReference>
<dbReference type="RefSeq" id="WP_046905700.1">
    <property type="nucleotide sequence ID" value="NZ_BAAAXG010000026.1"/>
</dbReference>
<feature type="domain" description="Novel STAND NTPase 1" evidence="5">
    <location>
        <begin position="207"/>
        <end position="610"/>
    </location>
</feature>
<sequence>MAAVHEEEHLARSVVRVRTRSGQVVGAGFLVDADTVATCAHVVAEAAGESGVPATPPDGPVHLDFPLHGGARARATVLTWRERDDIALLRLDAPVPGSRPVPPADAGGARVWQHPFRALGFPAHSDGGVWATGTLRGPQGEGWVQMETALPGQRIVPGFSGTPVWDETLGGVAGMTVAADGAAGSTTAYLVPLGTLLDPAVLPPRNPFRGLAPFAEADAGVFHGREEETRNLLAAAARRPLTLVVGPSGSGKSSLVRAGLLPALRAAGTTVRELRAVPGTRPAAALAHALAPVLEPELGELARLRRTAELTRLLDSADGLPAAVRDRVLAHAGEGGHVLFVDQLEEYATADPAAARALTRLLVALGAGQPGRPALRVVATARAESLGVLVTPEAADVLSDATRLLAPLSAEGLLRAVTGPVAALPGLWFEPGLPERIVADAGEEPGRMPLVQFALTRLWEAREAGTLTHAAYDAVGGVAGALVGYAEEALAELLRPGEEPLARRLFVQLARPAAGGSFARRPARTAELAPALAELARRLAPTKLVVLGTAGGEDPGRTGPAAETVELAHESLTTLWPRLHDWLTESRDFRAWQEQLRRDLTRWRDQDREPAALLRGSSLATALDRLARHPEDVGEAERAYILLGDRQARRGTRRLYAVIAFVAALALTAGGLAGWALYNNARYQGQLREQAGRLLAATAERREAAEPASALQLALAARATDPSPDTYGALLRQYARGQSLTGSHPGLWPGAFESMDVTPDGRTAVVVSMRDDGTRAVSVVTGLDGDGPRSRPLRQVPAEALEDAGHGSTSELGPDGRTFALAAGDGRVWLWDLPGAGPDARPRVLTSADAAGRRVNGVHLDISSDGRRLLRMLAFYDGKGAKSARDRYAALSAWDLTTGRRLPTAPGLLPGDPRYAAFTADPGQVVLLPDEEGGKTVVRELATGREVRSFDADYRNGTIAAGGERLVVGGRPSDPEGTPLRSFTTSGAPGRPVLLPPEVEGVVDPDRSGGFAVLAQNLEKGRRAEVTLVELRTGHLYRTRLPVPGAASATDLDRSVAVVPDGRDARVLLPAGDTLLTARAAPLAALPGHTATSELVKGGPSPDGTLLARSGEGFVEVVETATGRGRRAPAQPGVDGVPFWTADSRWIVLGLADATVSAFSAADPRRRVDLDLGAWGTGARAVEAIEPLTGSEVAVLTSDGRLMLFDAATGRRLAPVVRAEERTEAERSDLFLATGQVRARPGRPDEAAVVVGTGTEAGRVELWNLRDGVRLRTLTLGALGYASELGGLPRLQFSADGRTLAALHGDGFVRFWDVETGRRTGRPLATADRFTRLIGFGPDGVFLTTGPDGDPRVWDLGTGLLLADLPLPAGLGISLQGSRLLAAGDGWHQAVDLRPEEMAKALCRSGLDRDFTEAERALLPEGAEGGPPCRTVGG</sequence>
<evidence type="ECO:0000256" key="3">
    <source>
        <dbReference type="PROSITE-ProRule" id="PRU00221"/>
    </source>
</evidence>
<dbReference type="PANTHER" id="PTHR19879">
    <property type="entry name" value="TRANSCRIPTION INITIATION FACTOR TFIID"/>
    <property type="match status" value="1"/>
</dbReference>
<organism evidence="6 7">
    <name type="scientific">Streptomyces showdoensis</name>
    <dbReference type="NCBI Taxonomy" id="68268"/>
    <lineage>
        <taxon>Bacteria</taxon>
        <taxon>Bacillati</taxon>
        <taxon>Actinomycetota</taxon>
        <taxon>Actinomycetes</taxon>
        <taxon>Kitasatosporales</taxon>
        <taxon>Streptomycetaceae</taxon>
        <taxon>Streptomyces</taxon>
    </lineage>
</organism>